<accession>J9UFM4</accession>
<evidence type="ECO:0000259" key="1">
    <source>
        <dbReference type="Pfam" id="PF17185"/>
    </source>
</evidence>
<dbReference type="Proteomes" id="UP000007346">
    <property type="component" value="Chromosome"/>
</dbReference>
<organism evidence="2 3">
    <name type="scientific">Brachyspira pilosicoli B2904</name>
    <dbReference type="NCBI Taxonomy" id="1133568"/>
    <lineage>
        <taxon>Bacteria</taxon>
        <taxon>Pseudomonadati</taxon>
        <taxon>Spirochaetota</taxon>
        <taxon>Spirochaetia</taxon>
        <taxon>Brachyspirales</taxon>
        <taxon>Brachyspiraceae</taxon>
        <taxon>Brachyspira</taxon>
    </lineage>
</organism>
<protein>
    <submittedName>
        <fullName evidence="2">Lipoprotein involved with copper homeostasis and adhesion</fullName>
    </submittedName>
</protein>
<keyword evidence="2" id="KW-0449">Lipoprotein</keyword>
<dbReference type="Pfam" id="PF17185">
    <property type="entry name" value="NlpE_C"/>
    <property type="match status" value="1"/>
</dbReference>
<sequence length="122" mass="14188">MPNETQLTSNTLTFEGDFVYYADSAIFSNYAEMKNYPVAMEGEYINLEREYTGFNFAEPTKVNLKVEGYLEDRHGMEEGTTNKYLIVTKIIGFDTNKTAPLFTEQFFYCLCRRINANLCNYM</sequence>
<dbReference type="AlphaFoldDB" id="J9UFM4"/>
<name>J9UFM4_BRAPL</name>
<dbReference type="EMBL" id="CP003490">
    <property type="protein sequence ID" value="AFR70621.1"/>
    <property type="molecule type" value="Genomic_DNA"/>
</dbReference>
<proteinExistence type="predicted"/>
<evidence type="ECO:0000313" key="2">
    <source>
        <dbReference type="EMBL" id="AFR70621.1"/>
    </source>
</evidence>
<dbReference type="PATRIC" id="fig|1133568.3.peg.1285"/>
<reference evidence="2 3" key="1">
    <citation type="journal article" date="2012" name="BMC Genomics">
        <title>Comparative genomics of Brachyspira pilosicoli strains: genome rearrangements, reductions and correlation of genetic compliment with phenotypic diversity.</title>
        <authorList>
            <person name="Mappley L.J."/>
            <person name="Black M.L."/>
            <person name="Abuoun M."/>
            <person name="Darby A.C."/>
            <person name="Woodward M.J."/>
            <person name="Parkhill J."/>
            <person name="Turner A.K."/>
            <person name="Bellgard M.I."/>
            <person name="La T."/>
            <person name="Phillips N.D."/>
            <person name="La Ragione R.M."/>
            <person name="Hampson D.J."/>
        </authorList>
    </citation>
    <scope>NUCLEOTIDE SEQUENCE [LARGE SCALE GENOMIC DNA]</scope>
    <source>
        <strain evidence="2">B2904</strain>
    </source>
</reference>
<dbReference type="InterPro" id="IPR033450">
    <property type="entry name" value="NlpE_C"/>
</dbReference>
<dbReference type="KEGG" id="bpj:B2904_orf1284"/>
<evidence type="ECO:0000313" key="3">
    <source>
        <dbReference type="Proteomes" id="UP000007346"/>
    </source>
</evidence>
<dbReference type="Gene3D" id="2.40.50.540">
    <property type="match status" value="1"/>
</dbReference>
<dbReference type="HOGENOM" id="CLU_1999532_0_0_12"/>
<feature type="domain" description="NlpE C-terminal OB" evidence="1">
    <location>
        <begin position="10"/>
        <end position="98"/>
    </location>
</feature>
<gene>
    <name evidence="2" type="ORF">B2904_orf1284</name>
</gene>
<dbReference type="InterPro" id="IPR038139">
    <property type="entry name" value="NlpE_C_sf"/>
</dbReference>